<dbReference type="SMART" id="SM00832">
    <property type="entry name" value="C8"/>
    <property type="match status" value="4"/>
</dbReference>
<dbReference type="PANTHER" id="PTHR46160">
    <property type="entry name" value="ALPHA-TECTORIN-RELATED"/>
    <property type="match status" value="1"/>
</dbReference>
<dbReference type="InterPro" id="IPR002919">
    <property type="entry name" value="TIL_dom"/>
</dbReference>
<dbReference type="InterPro" id="IPR052749">
    <property type="entry name" value="Alpha-tectorin"/>
</dbReference>
<dbReference type="InterPro" id="IPR036084">
    <property type="entry name" value="Ser_inhib-like_sf"/>
</dbReference>
<sequence length="1545" mass="169097">CPPRSHYDPCSYGCPPTCTSITTSIRCSMKTHCHEGCVCDQGLVLSGDECVPMSQCGCHHQGFYYRANETFYPSNEERCHCQAGGTIECQRISCPGVINGVFQCQNTTPRTCMATGDHSYMSFDGLTFTMSGTCSYVLTETCSGDLDPFVVRIQKDVRHKKKVSGIHMVTIEVYGITVTMVQGRRSVLVDSISHHLPTILNHGQIQIHHHGMGILLQTSFGLMVLYDLLHHIMVTVPIGYRGHLCGLCGNYNGHEDDDLLLPNGHSAPNATAFGSAWKTIDDHCLDHCPHDQCPICMEEKVVALHRPNYCGLLVAPNGPFGSCHHLIDPHPYVQACVHDVCLADGDTDVLCRSIQSYSIACQEAGVTIGAWRRPSWCPLKCPTHSNYSLCPQYCPMSCWRPGDASRCPQGCMEGCQCDHGYLYDGHGCVLEEQCGCFVDGVYYKPYEEILKDRCHQRCTCVPGQGWSCSNHSCTEDETCGVKDGIMGCINQNPCKALGCRPKERCRLKDGHLQCVPSMVATCWAWGDPHYHTFDGLDYDFQGTCTYTMVETCGNDTSLVPFKVETKNNVRGGVRSVSYVSLVNVKVYGQRISMHQKEIGKVRLDGVTTLLPVSLESHKLRVYQSGLTAVLEADFGLRVTYDWTWRLLIDLPSSFYGLTCGLCGNFNLKPEDDVPDGGSSLTSVLDWARSWHVLSEDEDDPFCWHHCEGSCPLCQEERKELYGGNHYCGLIKSLHGPFNGCHDVVPPQEFYRDCLYDVCMANGAKQILCPVLETYASICMRNGAMVKDWRTPSGCPLSCPIHSHYTPCGSPCPATCSDPDAPIGCPHPCIETCTCDHGHVLNGGQCIPMDQCGCIHNGRYHAPGHQFWVDDQCTSRCRCHPELAMVLCHEAQCKPMETCALVNGVRRCMATNRTVCMVNGDIHYTTFDGRRYDFMGSCGYRLVGLCSQDPTLVPFVVTVVNEDWGGPIGSYTKEVTIEVYNVSVGFSREHPKRVKVNGLLTDLPSRPTPTLYISLHGSYGSITTDFGLILTSDWLSLTRVFLPSPYSGAVCGLCGNANGDPIDDLLMPNGVIATNGTQFGDAWRVDPICPIGGSNEGGGCAIRDRRGYGGDKHCGVLLKKGGPLSQCHGPIDPVPYWEDCVYDACVYGGHREAVCGSIRAYVSACQSYGVDIGSWRTAAFCPVCPPNEHYELCGPSCPPTCPIDSYGACAHPTPCIEGCYCDPGFIRSGPHCVPISHCGCWHHGLYYPYGAQWAQPHCTLWCRCLWGGVVECRPHKCGAEEVCEVRDGVLGCHPIACAQCEVYGGAYSSFDGRYGALWGSCRVVMLEVMGPIGPYRVEVAMGEGRIRNVVVEVNGVNVVMDGGRQWEVMVDGVQHHLPLVLSNGAITISQQGPHRILWTQWGPKVLFNGVSYILITLPTSLRPHGICGDLNGDPNDDPQVDVTCTPPLPHSCPIDSPGPCGVMEDPMGPFSGCHRVVRPHKYVMGCIEGQCMEPGGTTLCRSIEAYAAACEAAGGRPIDWRGAVDCREYMGAVIGCSLFALPYPCL</sequence>
<keyword evidence="7" id="KW-0325">Glycoprotein</keyword>
<evidence type="ECO:0000313" key="8">
    <source>
        <dbReference type="Ensembl" id="ENSMUNP00000024179.1"/>
    </source>
</evidence>
<evidence type="ECO:0000256" key="5">
    <source>
        <dbReference type="ARBA" id="ARBA00023136"/>
    </source>
</evidence>
<keyword evidence="2" id="KW-1003">Cell membrane</keyword>
<dbReference type="SMART" id="SM00215">
    <property type="entry name" value="VWC_out"/>
    <property type="match status" value="4"/>
</dbReference>
<evidence type="ECO:0000256" key="4">
    <source>
        <dbReference type="ARBA" id="ARBA00022737"/>
    </source>
</evidence>
<keyword evidence="9" id="KW-1185">Reference proteome</keyword>
<dbReference type="Pfam" id="PF01826">
    <property type="entry name" value="TIL"/>
    <property type="match status" value="4"/>
</dbReference>
<reference evidence="8" key="1">
    <citation type="submission" date="2020-03" db="EMBL/GenBank/DDBJ databases">
        <title>Melopsittacus undulatus (budgerigar) genome, bMelUnd1, maternal haplotype with Z.</title>
        <authorList>
            <person name="Gedman G."/>
            <person name="Mountcastle J."/>
            <person name="Haase B."/>
            <person name="Formenti G."/>
            <person name="Wright T."/>
            <person name="Apodaca J."/>
            <person name="Pelan S."/>
            <person name="Chow W."/>
            <person name="Rhie A."/>
            <person name="Howe K."/>
            <person name="Fedrigo O."/>
            <person name="Jarvis E.D."/>
        </authorList>
    </citation>
    <scope>NUCLEOTIDE SEQUENCE [LARGE SCALE GENOMIC DNA]</scope>
</reference>
<dbReference type="PANTHER" id="PTHR46160:SF8">
    <property type="entry name" value="VWFD DOMAIN-CONTAINING PROTEIN"/>
    <property type="match status" value="1"/>
</dbReference>
<evidence type="ECO:0000256" key="3">
    <source>
        <dbReference type="ARBA" id="ARBA00022729"/>
    </source>
</evidence>
<reference evidence="8" key="2">
    <citation type="submission" date="2025-08" db="UniProtKB">
        <authorList>
            <consortium name="Ensembl"/>
        </authorList>
    </citation>
    <scope>IDENTIFICATION</scope>
</reference>
<evidence type="ECO:0000313" key="9">
    <source>
        <dbReference type="Proteomes" id="UP000694405"/>
    </source>
</evidence>
<protein>
    <submittedName>
        <fullName evidence="8">Uncharacterized protein</fullName>
    </submittedName>
</protein>
<organism evidence="8 9">
    <name type="scientific">Melopsittacus undulatus</name>
    <name type="common">Budgerigar</name>
    <name type="synonym">Psittacus undulatus</name>
    <dbReference type="NCBI Taxonomy" id="13146"/>
    <lineage>
        <taxon>Eukaryota</taxon>
        <taxon>Metazoa</taxon>
        <taxon>Chordata</taxon>
        <taxon>Craniata</taxon>
        <taxon>Vertebrata</taxon>
        <taxon>Euteleostomi</taxon>
        <taxon>Archelosauria</taxon>
        <taxon>Archosauria</taxon>
        <taxon>Dinosauria</taxon>
        <taxon>Saurischia</taxon>
        <taxon>Theropoda</taxon>
        <taxon>Coelurosauria</taxon>
        <taxon>Aves</taxon>
        <taxon>Neognathae</taxon>
        <taxon>Neoaves</taxon>
        <taxon>Telluraves</taxon>
        <taxon>Australaves</taxon>
        <taxon>Psittaciformes</taxon>
        <taxon>Psittaculidae</taxon>
        <taxon>Melopsittacus</taxon>
    </lineage>
</organism>
<dbReference type="InterPro" id="IPR001846">
    <property type="entry name" value="VWF_type-D"/>
</dbReference>
<dbReference type="PROSITE" id="PS51233">
    <property type="entry name" value="VWFD"/>
    <property type="match status" value="4"/>
</dbReference>
<dbReference type="SMART" id="SM00216">
    <property type="entry name" value="VWD"/>
    <property type="match status" value="4"/>
</dbReference>
<evidence type="ECO:0000256" key="7">
    <source>
        <dbReference type="ARBA" id="ARBA00023180"/>
    </source>
</evidence>
<dbReference type="GO" id="GO:0005886">
    <property type="term" value="C:plasma membrane"/>
    <property type="evidence" value="ECO:0007669"/>
    <property type="project" value="UniProtKB-SubCell"/>
</dbReference>
<dbReference type="Ensembl" id="ENSMUNT00000032591.1">
    <property type="protein sequence ID" value="ENSMUNP00000024179.1"/>
    <property type="gene ID" value="ENSMUNG00000020309.1"/>
</dbReference>
<dbReference type="InterPro" id="IPR014853">
    <property type="entry name" value="VWF/SSPO/ZAN-like_Cys-rich_dom"/>
</dbReference>
<keyword evidence="4" id="KW-0677">Repeat</keyword>
<evidence type="ECO:0000256" key="6">
    <source>
        <dbReference type="ARBA" id="ARBA00023157"/>
    </source>
</evidence>
<dbReference type="InterPro" id="IPR001007">
    <property type="entry name" value="VWF_dom"/>
</dbReference>
<proteinExistence type="predicted"/>
<evidence type="ECO:0000256" key="1">
    <source>
        <dbReference type="ARBA" id="ARBA00004236"/>
    </source>
</evidence>
<reference evidence="8" key="3">
    <citation type="submission" date="2025-09" db="UniProtKB">
        <authorList>
            <consortium name="Ensembl"/>
        </authorList>
    </citation>
    <scope>IDENTIFICATION</scope>
</reference>
<dbReference type="SUPFAM" id="SSF57567">
    <property type="entry name" value="Serine protease inhibitors"/>
    <property type="match status" value="4"/>
</dbReference>
<keyword evidence="6" id="KW-1015">Disulfide bond</keyword>
<dbReference type="FunFam" id="2.10.25.10:FF:000055">
    <property type="entry name" value="alpha-tectorin isoform X1"/>
    <property type="match status" value="3"/>
</dbReference>
<dbReference type="CDD" id="cd19941">
    <property type="entry name" value="TIL"/>
    <property type="match status" value="4"/>
</dbReference>
<keyword evidence="5" id="KW-0472">Membrane</keyword>
<dbReference type="Gene3D" id="2.10.25.10">
    <property type="entry name" value="Laminin"/>
    <property type="match status" value="4"/>
</dbReference>
<keyword evidence="3" id="KW-0732">Signal</keyword>
<name>A0A8V5GCF9_MELUD</name>
<dbReference type="Proteomes" id="UP000694405">
    <property type="component" value="Chromosome 26"/>
</dbReference>
<dbReference type="Pfam" id="PF12714">
    <property type="entry name" value="TILa"/>
    <property type="match status" value="2"/>
</dbReference>
<comment type="subcellular location">
    <subcellularLocation>
        <location evidence="1">Cell membrane</location>
    </subcellularLocation>
</comment>
<evidence type="ECO:0000256" key="2">
    <source>
        <dbReference type="ARBA" id="ARBA00022475"/>
    </source>
</evidence>
<accession>A0A8V5GCF9</accession>
<dbReference type="Pfam" id="PF00094">
    <property type="entry name" value="VWD"/>
    <property type="match status" value="4"/>
</dbReference>
<dbReference type="InterPro" id="IPR025615">
    <property type="entry name" value="TILa_dom"/>
</dbReference>
<dbReference type="Pfam" id="PF08742">
    <property type="entry name" value="C8"/>
    <property type="match status" value="4"/>
</dbReference>